<proteinExistence type="predicted"/>
<organism evidence="1 2">
    <name type="scientific">Pseudomonas syringae</name>
    <dbReference type="NCBI Taxonomy" id="317"/>
    <lineage>
        <taxon>Bacteria</taxon>
        <taxon>Pseudomonadati</taxon>
        <taxon>Pseudomonadota</taxon>
        <taxon>Gammaproteobacteria</taxon>
        <taxon>Pseudomonadales</taxon>
        <taxon>Pseudomonadaceae</taxon>
        <taxon>Pseudomonas</taxon>
    </lineage>
</organism>
<evidence type="ECO:0000313" key="2">
    <source>
        <dbReference type="Proteomes" id="UP000028643"/>
    </source>
</evidence>
<name>A0A085UMX9_PSESX</name>
<dbReference type="AlphaFoldDB" id="A0A085UMX9"/>
<comment type="caution">
    <text evidence="1">The sequence shown here is derived from an EMBL/GenBank/DDBJ whole genome shotgun (WGS) entry which is preliminary data.</text>
</comment>
<dbReference type="SUPFAM" id="SSF56059">
    <property type="entry name" value="Glutathione synthetase ATP-binding domain-like"/>
    <property type="match status" value="1"/>
</dbReference>
<dbReference type="Pfam" id="PF11379">
    <property type="entry name" value="DUF3182"/>
    <property type="match status" value="1"/>
</dbReference>
<reference evidence="1 2" key="1">
    <citation type="submission" date="2014-07" db="EMBL/GenBank/DDBJ databases">
        <title>Draft Genome Sequences of Environmental Pseudomonas syringae strains.</title>
        <authorList>
            <person name="Baltrus D.A."/>
            <person name="Berge O."/>
            <person name="Morris C."/>
        </authorList>
    </citation>
    <scope>NUCLEOTIDE SEQUENCE [LARGE SCALE GENOMIC DNA]</scope>
    <source>
        <strain evidence="1 2">CEB003</strain>
    </source>
</reference>
<dbReference type="InterPro" id="IPR021519">
    <property type="entry name" value="DUF3182"/>
</dbReference>
<gene>
    <name evidence="1" type="ORF">IV02_29350</name>
</gene>
<evidence type="ECO:0000313" key="1">
    <source>
        <dbReference type="EMBL" id="KFE44542.1"/>
    </source>
</evidence>
<dbReference type="EMBL" id="JPQT01000163">
    <property type="protein sequence ID" value="KFE44542.1"/>
    <property type="molecule type" value="Genomic_DNA"/>
</dbReference>
<dbReference type="Proteomes" id="UP000028643">
    <property type="component" value="Unassembled WGS sequence"/>
</dbReference>
<dbReference type="RefSeq" id="WP_047579548.1">
    <property type="nucleotide sequence ID" value="NZ_JPQT01000163.1"/>
</dbReference>
<protein>
    <recommendedName>
        <fullName evidence="3">Biotin carboxylase</fullName>
    </recommendedName>
</protein>
<dbReference type="PATRIC" id="fig|317.174.peg.5991"/>
<evidence type="ECO:0008006" key="3">
    <source>
        <dbReference type="Google" id="ProtNLM"/>
    </source>
</evidence>
<sequence length="374" mass="40403">MSGSRTSTKKAAVVLLSTHKKLATHEIVVHQALAEKIAGLLGTQFEGLYDEAIHTQSGLYYVPSDTLIGKQENSALHIEDANDLFGGLIAQPFMATKAISHPLIPNATAKPPGWSEQFDEQTTDAVLSGYTVFNQQDADRAGRLILANGPVRIKPVLATAGRGQIVAHDQAELDQAIAQQDMAEVETWGLVLEEDLTDVVTLSVGQVNVAGITASYHGTQCLTQDNQGETVYGGSTLWVVRGDYQTLLKQPLEESVRRAITQAMRYEQAAFECFPDLIASRRNYDIAQGTNAQGERCSGVLEQSWRIGGASAAEVEALLAFAADPDLQAICASTHEIYGPTTLPAGANVLYEGNDPDVGFITKFTQVQPYERQQ</sequence>
<accession>A0A085UMX9</accession>